<name>A0A553ZWM0_9BACI</name>
<dbReference type="Pfam" id="PF13619">
    <property type="entry name" value="KTSC"/>
    <property type="match status" value="1"/>
</dbReference>
<accession>A0A553ZWM0</accession>
<dbReference type="OrthoDB" id="8450910at2"/>
<evidence type="ECO:0000313" key="3">
    <source>
        <dbReference type="Proteomes" id="UP000318521"/>
    </source>
</evidence>
<organism evidence="2 3">
    <name type="scientific">Alkalicoccobacillus porphyridii</name>
    <dbReference type="NCBI Taxonomy" id="2597270"/>
    <lineage>
        <taxon>Bacteria</taxon>
        <taxon>Bacillati</taxon>
        <taxon>Bacillota</taxon>
        <taxon>Bacilli</taxon>
        <taxon>Bacillales</taxon>
        <taxon>Bacillaceae</taxon>
        <taxon>Alkalicoccobacillus</taxon>
    </lineage>
</organism>
<dbReference type="InterPro" id="IPR025309">
    <property type="entry name" value="KTSC_dom"/>
</dbReference>
<evidence type="ECO:0000259" key="1">
    <source>
        <dbReference type="Pfam" id="PF13619"/>
    </source>
</evidence>
<gene>
    <name evidence="2" type="ORF">FN960_13155</name>
</gene>
<comment type="caution">
    <text evidence="2">The sequence shown here is derived from an EMBL/GenBank/DDBJ whole genome shotgun (WGS) entry which is preliminary data.</text>
</comment>
<proteinExistence type="predicted"/>
<dbReference type="EMBL" id="VLXZ01000008">
    <property type="protein sequence ID" value="TSB45861.1"/>
    <property type="molecule type" value="Genomic_DNA"/>
</dbReference>
<feature type="domain" description="KTSC" evidence="1">
    <location>
        <begin position="7"/>
        <end position="65"/>
    </location>
</feature>
<protein>
    <submittedName>
        <fullName evidence="2">KTSC domain-containing protein</fullName>
    </submittedName>
</protein>
<dbReference type="RefSeq" id="WP_143849201.1">
    <property type="nucleotide sequence ID" value="NZ_VLXZ01000008.1"/>
</dbReference>
<dbReference type="Proteomes" id="UP000318521">
    <property type="component" value="Unassembled WGS sequence"/>
</dbReference>
<dbReference type="AlphaFoldDB" id="A0A553ZWM0"/>
<keyword evidence="3" id="KW-1185">Reference proteome</keyword>
<reference evidence="2 3" key="1">
    <citation type="submission" date="2019-07" db="EMBL/GenBank/DDBJ databases">
        <authorList>
            <person name="Park Y.J."/>
            <person name="Jeong S.E."/>
            <person name="Jung H.S."/>
        </authorList>
    </citation>
    <scope>NUCLEOTIDE SEQUENCE [LARGE SCALE GENOMIC DNA]</scope>
    <source>
        <strain evidence="3">P16(2019)</strain>
    </source>
</reference>
<evidence type="ECO:0000313" key="2">
    <source>
        <dbReference type="EMBL" id="TSB45861.1"/>
    </source>
</evidence>
<sequence length="71" mass="8422">MERNYVSSSMILSIGYEEETSTLEVEFKSNNQVWNYYDVPSYIYDEFHTNESCGKYFHSNIRGKYAESRIA</sequence>